<evidence type="ECO:0000256" key="8">
    <source>
        <dbReference type="ARBA" id="ARBA00023306"/>
    </source>
</evidence>
<sequence length="311" mass="35809">MNLAELITDFLEYLELERNTSQLTIKNYDHYLKRFLDFTRLAKRAGDIKPEEIDLNLIRKYRLFLSRYSDPKTNKGLKRVTQNYFMIALRAFLRYLARIDIKTLSAEKVELGETDSRPLKVLDDNYLKSLLEAPDTSKKDGIRDRTILETLFSTGLRVSELASLNRDTINLTRREFGIVGKGGKERVVFLSDSAVEWLDRYLTARKDTFKPLFIRFQGKVDPTNGGEAMRLTSRSIERIVEKYVKKLGLPVKATPHTLRHSFATDLLLNGADIRSVQEMLGHSNISTTQIYTHVTNAHLKDVHKAFHSGNK</sequence>
<evidence type="ECO:0000256" key="3">
    <source>
        <dbReference type="ARBA" id="ARBA00022618"/>
    </source>
</evidence>
<evidence type="ECO:0000256" key="7">
    <source>
        <dbReference type="ARBA" id="ARBA00023172"/>
    </source>
</evidence>
<dbReference type="InterPro" id="IPR050090">
    <property type="entry name" value="Tyrosine_recombinase_XerCD"/>
</dbReference>
<dbReference type="CDD" id="cd00798">
    <property type="entry name" value="INT_XerDC_C"/>
    <property type="match status" value="1"/>
</dbReference>
<evidence type="ECO:0000259" key="10">
    <source>
        <dbReference type="PROSITE" id="PS51898"/>
    </source>
</evidence>
<dbReference type="SUPFAM" id="SSF47823">
    <property type="entry name" value="lambda integrase-like, N-terminal domain"/>
    <property type="match status" value="1"/>
</dbReference>
<dbReference type="STRING" id="1797785.A3B45_01120"/>
<dbReference type="InterPro" id="IPR010998">
    <property type="entry name" value="Integrase_recombinase_N"/>
</dbReference>
<evidence type="ECO:0000256" key="6">
    <source>
        <dbReference type="ARBA" id="ARBA00023125"/>
    </source>
</evidence>
<dbReference type="InterPro" id="IPR011010">
    <property type="entry name" value="DNA_brk_join_enz"/>
</dbReference>
<dbReference type="InterPro" id="IPR002104">
    <property type="entry name" value="Integrase_catalytic"/>
</dbReference>
<dbReference type="GO" id="GO:0007059">
    <property type="term" value="P:chromosome segregation"/>
    <property type="evidence" value="ECO:0007669"/>
    <property type="project" value="UniProtKB-KW"/>
</dbReference>
<keyword evidence="7" id="KW-0233">DNA recombination</keyword>
<proteinExistence type="predicted"/>
<dbReference type="GO" id="GO:0015074">
    <property type="term" value="P:DNA integration"/>
    <property type="evidence" value="ECO:0007669"/>
    <property type="project" value="UniProtKB-KW"/>
</dbReference>
<dbReference type="Gene3D" id="1.10.150.130">
    <property type="match status" value="1"/>
</dbReference>
<accession>A0A1F5KPQ2</accession>
<keyword evidence="3" id="KW-0132">Cell division</keyword>
<dbReference type="InterPro" id="IPR044068">
    <property type="entry name" value="CB"/>
</dbReference>
<protein>
    <recommendedName>
        <fullName evidence="14">Tyrosine recombinase XerC</fullName>
    </recommendedName>
</protein>
<dbReference type="Pfam" id="PF02899">
    <property type="entry name" value="Phage_int_SAM_1"/>
    <property type="match status" value="1"/>
</dbReference>
<reference evidence="12 13" key="1">
    <citation type="journal article" date="2016" name="Nat. Commun.">
        <title>Thousands of microbial genomes shed light on interconnected biogeochemical processes in an aquifer system.</title>
        <authorList>
            <person name="Anantharaman K."/>
            <person name="Brown C.T."/>
            <person name="Hug L.A."/>
            <person name="Sharon I."/>
            <person name="Castelle C.J."/>
            <person name="Probst A.J."/>
            <person name="Thomas B.C."/>
            <person name="Singh A."/>
            <person name="Wilkins M.J."/>
            <person name="Karaoz U."/>
            <person name="Brodie E.L."/>
            <person name="Williams K.H."/>
            <person name="Hubbard S.S."/>
            <person name="Banfield J.F."/>
        </authorList>
    </citation>
    <scope>NUCLEOTIDE SEQUENCE [LARGE SCALE GENOMIC DNA]</scope>
</reference>
<dbReference type="PANTHER" id="PTHR30349">
    <property type="entry name" value="PHAGE INTEGRASE-RELATED"/>
    <property type="match status" value="1"/>
</dbReference>
<dbReference type="GO" id="GO:0005737">
    <property type="term" value="C:cytoplasm"/>
    <property type="evidence" value="ECO:0007669"/>
    <property type="project" value="UniProtKB-SubCell"/>
</dbReference>
<organism evidence="12 13">
    <name type="scientific">Candidatus Daviesbacteria bacterium RIFCSPLOWO2_01_FULL_39_12</name>
    <dbReference type="NCBI Taxonomy" id="1797785"/>
    <lineage>
        <taxon>Bacteria</taxon>
        <taxon>Candidatus Daviesiibacteriota</taxon>
    </lineage>
</organism>
<dbReference type="GO" id="GO:0051301">
    <property type="term" value="P:cell division"/>
    <property type="evidence" value="ECO:0007669"/>
    <property type="project" value="UniProtKB-KW"/>
</dbReference>
<feature type="domain" description="Core-binding (CB)" evidence="11">
    <location>
        <begin position="1"/>
        <end position="97"/>
    </location>
</feature>
<dbReference type="SUPFAM" id="SSF56349">
    <property type="entry name" value="DNA breaking-rejoining enzymes"/>
    <property type="match status" value="1"/>
</dbReference>
<dbReference type="PANTHER" id="PTHR30349:SF77">
    <property type="entry name" value="TYROSINE RECOMBINASE XERC"/>
    <property type="match status" value="1"/>
</dbReference>
<evidence type="ECO:0000256" key="4">
    <source>
        <dbReference type="ARBA" id="ARBA00022829"/>
    </source>
</evidence>
<dbReference type="InterPro" id="IPR013762">
    <property type="entry name" value="Integrase-like_cat_sf"/>
</dbReference>
<evidence type="ECO:0000256" key="2">
    <source>
        <dbReference type="ARBA" id="ARBA00022490"/>
    </source>
</evidence>
<keyword evidence="4" id="KW-0159">Chromosome partition</keyword>
<dbReference type="GO" id="GO:0006310">
    <property type="term" value="P:DNA recombination"/>
    <property type="evidence" value="ECO:0007669"/>
    <property type="project" value="UniProtKB-KW"/>
</dbReference>
<feature type="domain" description="Tyr recombinase" evidence="10">
    <location>
        <begin position="117"/>
        <end position="304"/>
    </location>
</feature>
<keyword evidence="8" id="KW-0131">Cell cycle</keyword>
<evidence type="ECO:0000256" key="9">
    <source>
        <dbReference type="PROSITE-ProRule" id="PRU01248"/>
    </source>
</evidence>
<evidence type="ECO:0000256" key="5">
    <source>
        <dbReference type="ARBA" id="ARBA00022908"/>
    </source>
</evidence>
<evidence type="ECO:0000313" key="12">
    <source>
        <dbReference type="EMBL" id="OGE42824.1"/>
    </source>
</evidence>
<dbReference type="EMBL" id="MFDM01000020">
    <property type="protein sequence ID" value="OGE42824.1"/>
    <property type="molecule type" value="Genomic_DNA"/>
</dbReference>
<evidence type="ECO:0000256" key="1">
    <source>
        <dbReference type="ARBA" id="ARBA00004496"/>
    </source>
</evidence>
<dbReference type="Proteomes" id="UP000178565">
    <property type="component" value="Unassembled WGS sequence"/>
</dbReference>
<dbReference type="GO" id="GO:0003677">
    <property type="term" value="F:DNA binding"/>
    <property type="evidence" value="ECO:0007669"/>
    <property type="project" value="UniProtKB-UniRule"/>
</dbReference>
<comment type="subcellular location">
    <subcellularLocation>
        <location evidence="1">Cytoplasm</location>
    </subcellularLocation>
</comment>
<evidence type="ECO:0000259" key="11">
    <source>
        <dbReference type="PROSITE" id="PS51900"/>
    </source>
</evidence>
<gene>
    <name evidence="12" type="ORF">A3B45_01120</name>
</gene>
<dbReference type="Gene3D" id="1.10.443.10">
    <property type="entry name" value="Intergrase catalytic core"/>
    <property type="match status" value="1"/>
</dbReference>
<keyword evidence="2" id="KW-0963">Cytoplasm</keyword>
<dbReference type="Pfam" id="PF00589">
    <property type="entry name" value="Phage_integrase"/>
    <property type="match status" value="1"/>
</dbReference>
<dbReference type="PROSITE" id="PS51898">
    <property type="entry name" value="TYR_RECOMBINASE"/>
    <property type="match status" value="1"/>
</dbReference>
<comment type="caution">
    <text evidence="12">The sequence shown here is derived from an EMBL/GenBank/DDBJ whole genome shotgun (WGS) entry which is preliminary data.</text>
</comment>
<keyword evidence="6 9" id="KW-0238">DNA-binding</keyword>
<dbReference type="InterPro" id="IPR004107">
    <property type="entry name" value="Integrase_SAM-like_N"/>
</dbReference>
<name>A0A1F5KPQ2_9BACT</name>
<dbReference type="PROSITE" id="PS51900">
    <property type="entry name" value="CB"/>
    <property type="match status" value="1"/>
</dbReference>
<evidence type="ECO:0008006" key="14">
    <source>
        <dbReference type="Google" id="ProtNLM"/>
    </source>
</evidence>
<evidence type="ECO:0000313" key="13">
    <source>
        <dbReference type="Proteomes" id="UP000178565"/>
    </source>
</evidence>
<dbReference type="AlphaFoldDB" id="A0A1F5KPQ2"/>
<keyword evidence="5" id="KW-0229">DNA integration</keyword>